<evidence type="ECO:0000313" key="11">
    <source>
        <dbReference type="Proteomes" id="UP000799429"/>
    </source>
</evidence>
<evidence type="ECO:0000256" key="5">
    <source>
        <dbReference type="ARBA" id="ARBA00023186"/>
    </source>
</evidence>
<dbReference type="AlphaFoldDB" id="A0A9P4S4W2"/>
<accession>A0A9P4S4W2</accession>
<dbReference type="CDD" id="cd03112">
    <property type="entry name" value="CobW-like"/>
    <property type="match status" value="1"/>
</dbReference>
<dbReference type="PANTHER" id="PTHR13748">
    <property type="entry name" value="COBW-RELATED"/>
    <property type="match status" value="1"/>
</dbReference>
<gene>
    <name evidence="10" type="ORF">M501DRAFT_997330</name>
</gene>
<keyword evidence="3" id="KW-0862">Zinc</keyword>
<dbReference type="SUPFAM" id="SSF90002">
    <property type="entry name" value="Hypothetical protein YjiA, C-terminal domain"/>
    <property type="match status" value="1"/>
</dbReference>
<keyword evidence="4" id="KW-0342">GTP-binding</keyword>
<organism evidence="10 11">
    <name type="scientific">Patellaria atrata CBS 101060</name>
    <dbReference type="NCBI Taxonomy" id="1346257"/>
    <lineage>
        <taxon>Eukaryota</taxon>
        <taxon>Fungi</taxon>
        <taxon>Dikarya</taxon>
        <taxon>Ascomycota</taxon>
        <taxon>Pezizomycotina</taxon>
        <taxon>Dothideomycetes</taxon>
        <taxon>Dothideomycetes incertae sedis</taxon>
        <taxon>Patellariales</taxon>
        <taxon>Patellariaceae</taxon>
        <taxon>Patellaria</taxon>
    </lineage>
</organism>
<dbReference type="SUPFAM" id="SSF52540">
    <property type="entry name" value="P-loop containing nucleoside triphosphate hydrolases"/>
    <property type="match status" value="1"/>
</dbReference>
<comment type="similarity">
    <text evidence="6">Belongs to the SIMIBI class G3E GTPase family. ZNG1 subfamily.</text>
</comment>
<evidence type="ECO:0000259" key="9">
    <source>
        <dbReference type="Pfam" id="PF07683"/>
    </source>
</evidence>
<reference evidence="10" key="1">
    <citation type="journal article" date="2020" name="Stud. Mycol.">
        <title>101 Dothideomycetes genomes: a test case for predicting lifestyles and emergence of pathogens.</title>
        <authorList>
            <person name="Haridas S."/>
            <person name="Albert R."/>
            <person name="Binder M."/>
            <person name="Bloem J."/>
            <person name="Labutti K."/>
            <person name="Salamov A."/>
            <person name="Andreopoulos B."/>
            <person name="Baker S."/>
            <person name="Barry K."/>
            <person name="Bills G."/>
            <person name="Bluhm B."/>
            <person name="Cannon C."/>
            <person name="Castanera R."/>
            <person name="Culley D."/>
            <person name="Daum C."/>
            <person name="Ezra D."/>
            <person name="Gonzalez J."/>
            <person name="Henrissat B."/>
            <person name="Kuo A."/>
            <person name="Liang C."/>
            <person name="Lipzen A."/>
            <person name="Lutzoni F."/>
            <person name="Magnuson J."/>
            <person name="Mondo S."/>
            <person name="Nolan M."/>
            <person name="Ohm R."/>
            <person name="Pangilinan J."/>
            <person name="Park H.-J."/>
            <person name="Ramirez L."/>
            <person name="Alfaro M."/>
            <person name="Sun H."/>
            <person name="Tritt A."/>
            <person name="Yoshinaga Y."/>
            <person name="Zwiers L.-H."/>
            <person name="Turgeon B."/>
            <person name="Goodwin S."/>
            <person name="Spatafora J."/>
            <person name="Crous P."/>
            <person name="Grigoriev I."/>
        </authorList>
    </citation>
    <scope>NUCLEOTIDE SEQUENCE</scope>
    <source>
        <strain evidence="10">CBS 101060</strain>
    </source>
</reference>
<keyword evidence="5" id="KW-0143">Chaperone</keyword>
<feature type="domain" description="CobW/HypB/UreG nucleotide-binding" evidence="8">
    <location>
        <begin position="21"/>
        <end position="173"/>
    </location>
</feature>
<dbReference type="GO" id="GO:0005525">
    <property type="term" value="F:GTP binding"/>
    <property type="evidence" value="ECO:0007669"/>
    <property type="project" value="UniProtKB-KW"/>
</dbReference>
<comment type="catalytic activity">
    <reaction evidence="7">
        <text>GTP + H2O = GDP + phosphate + H(+)</text>
        <dbReference type="Rhea" id="RHEA:19669"/>
        <dbReference type="ChEBI" id="CHEBI:15377"/>
        <dbReference type="ChEBI" id="CHEBI:15378"/>
        <dbReference type="ChEBI" id="CHEBI:37565"/>
        <dbReference type="ChEBI" id="CHEBI:43474"/>
        <dbReference type="ChEBI" id="CHEBI:58189"/>
    </reaction>
    <physiologicalReaction direction="left-to-right" evidence="7">
        <dbReference type="Rhea" id="RHEA:19670"/>
    </physiologicalReaction>
</comment>
<evidence type="ECO:0000256" key="7">
    <source>
        <dbReference type="ARBA" id="ARBA00049117"/>
    </source>
</evidence>
<dbReference type="InterPro" id="IPR011629">
    <property type="entry name" value="CobW-like_C"/>
</dbReference>
<dbReference type="InterPro" id="IPR027417">
    <property type="entry name" value="P-loop_NTPase"/>
</dbReference>
<dbReference type="Pfam" id="PF07683">
    <property type="entry name" value="CobW_C"/>
    <property type="match status" value="1"/>
</dbReference>
<proteinExistence type="inferred from homology"/>
<name>A0A9P4S4W2_9PEZI</name>
<feature type="domain" description="CobW C-terminal" evidence="9">
    <location>
        <begin position="274"/>
        <end position="336"/>
    </location>
</feature>
<dbReference type="PANTHER" id="PTHR13748:SF31">
    <property type="entry name" value="ZINC-REGULATED GTPASE METALLOPROTEIN ACTIVATOR 1A-RELATED"/>
    <property type="match status" value="1"/>
</dbReference>
<evidence type="ECO:0000259" key="8">
    <source>
        <dbReference type="Pfam" id="PF02492"/>
    </source>
</evidence>
<sequence>MAYFGDSGDIEKNSLNVRTSENQEEALWIDLENGCICCSLKGSAVLAIEKLMKDRGLLNYIIIECTGLADPGNLANLFWLDEDLESSIYLDSIVTVVDAKNILKCLEDPAPSTVPGKEENEDTDSHEGPELTIAHLQISHADVIVLNKVDAVTGAELDTVLTRIRAINGLAKIQMTQLNDKTRHWKLDGHILNLHAYDNIDPAELDFRSKGHSHIDPTISTLTLTIPVLPASSISLLDAWLRSVLWNSTFPVSSASSSPGSQSTSDSSQELSAPFEVYRLKGRLPLDTGRTKLIQGVREVFEIVDERDSSQASRPTRGKIVVIGRGLVEEAWNMSLMRSLKLSG</sequence>
<evidence type="ECO:0000256" key="3">
    <source>
        <dbReference type="ARBA" id="ARBA00022833"/>
    </source>
</evidence>
<dbReference type="EMBL" id="MU006105">
    <property type="protein sequence ID" value="KAF2836089.1"/>
    <property type="molecule type" value="Genomic_DNA"/>
</dbReference>
<dbReference type="GO" id="GO:0005737">
    <property type="term" value="C:cytoplasm"/>
    <property type="evidence" value="ECO:0007669"/>
    <property type="project" value="TreeGrafter"/>
</dbReference>
<dbReference type="OrthoDB" id="258627at2759"/>
<evidence type="ECO:0000313" key="10">
    <source>
        <dbReference type="EMBL" id="KAF2836089.1"/>
    </source>
</evidence>
<evidence type="ECO:0000256" key="1">
    <source>
        <dbReference type="ARBA" id="ARBA00022741"/>
    </source>
</evidence>
<dbReference type="Pfam" id="PF02492">
    <property type="entry name" value="cobW"/>
    <property type="match status" value="1"/>
</dbReference>
<dbReference type="Proteomes" id="UP000799429">
    <property type="component" value="Unassembled WGS sequence"/>
</dbReference>
<dbReference type="InterPro" id="IPR003495">
    <property type="entry name" value="CobW/HypB/UreG_nucleotide-bd"/>
</dbReference>
<keyword evidence="1" id="KW-0547">Nucleotide-binding</keyword>
<dbReference type="InterPro" id="IPR036627">
    <property type="entry name" value="CobW-likC_sf"/>
</dbReference>
<evidence type="ECO:0000256" key="4">
    <source>
        <dbReference type="ARBA" id="ARBA00023134"/>
    </source>
</evidence>
<keyword evidence="11" id="KW-1185">Reference proteome</keyword>
<dbReference type="Gene3D" id="3.30.1220.10">
    <property type="entry name" value="CobW-like, C-terminal domain"/>
    <property type="match status" value="1"/>
</dbReference>
<dbReference type="GO" id="GO:0016787">
    <property type="term" value="F:hydrolase activity"/>
    <property type="evidence" value="ECO:0007669"/>
    <property type="project" value="UniProtKB-KW"/>
</dbReference>
<protein>
    <submittedName>
        <fullName evidence="10">CobW-domain-containing protein</fullName>
    </submittedName>
</protein>
<comment type="caution">
    <text evidence="10">The sequence shown here is derived from an EMBL/GenBank/DDBJ whole genome shotgun (WGS) entry which is preliminary data.</text>
</comment>
<dbReference type="InterPro" id="IPR051316">
    <property type="entry name" value="Zinc-reg_GTPase_activator"/>
</dbReference>
<dbReference type="Gene3D" id="3.40.50.300">
    <property type="entry name" value="P-loop containing nucleotide triphosphate hydrolases"/>
    <property type="match status" value="1"/>
</dbReference>
<evidence type="ECO:0000256" key="2">
    <source>
        <dbReference type="ARBA" id="ARBA00022801"/>
    </source>
</evidence>
<evidence type="ECO:0000256" key="6">
    <source>
        <dbReference type="ARBA" id="ARBA00034320"/>
    </source>
</evidence>
<keyword evidence="2" id="KW-0378">Hydrolase</keyword>